<proteinExistence type="predicted"/>
<comment type="caution">
    <text evidence="2">The sequence shown here is derived from an EMBL/GenBank/DDBJ whole genome shotgun (WGS) entry which is preliminary data.</text>
</comment>
<feature type="transmembrane region" description="Helical" evidence="1">
    <location>
        <begin position="290"/>
        <end position="306"/>
    </location>
</feature>
<dbReference type="EMBL" id="JXSL01000030">
    <property type="protein sequence ID" value="KIL97787.1"/>
    <property type="molecule type" value="Genomic_DNA"/>
</dbReference>
<feature type="transmembrane region" description="Helical" evidence="1">
    <location>
        <begin position="339"/>
        <end position="359"/>
    </location>
</feature>
<gene>
    <name evidence="2" type="ORF">CCC_00848</name>
</gene>
<keyword evidence="1" id="KW-0812">Transmembrane</keyword>
<keyword evidence="1" id="KW-1133">Transmembrane helix</keyword>
<feature type="transmembrane region" description="Helical" evidence="1">
    <location>
        <begin position="25"/>
        <end position="50"/>
    </location>
</feature>
<feature type="transmembrane region" description="Helical" evidence="1">
    <location>
        <begin position="151"/>
        <end position="172"/>
    </location>
</feature>
<sequence length="634" mass="68663">MGVPNHDGINQGDEGMDATIRRETAILAAVPALAGLFGFVLLILTIRYGFFFFSDEAWYLWGINHPESLMLPTGMSWVIRPFMELFAGSALLPRVMSLVLHAAGSYCLARGVHRFVTERIGWPASLPALFGFALAGAVYSFTGKNVLTLNYYLMCAVAINVAAGGALMASVASSRVQGLAHAGLAGLGIAAGVAARLPSGLVCLGIASAILLLGRPWSQRGEIVRQWGVMLAVALAVPAAWGAVFGDFSRYRTVMGIVIDSAPFHSVVFQLFVQGAAWVDFLWHAVRSKLFWLVMPLLPFTLLLAWRPRSWSWPLWGAVGILGIGALAHLGVVSYARDLYMQQIIAVALLAGLLVWARYGRAVAANGRNWLLLTVLLVVMPCVTEAGSLGSWIQFAANNIGPWMVLLGAVFGLFSLESSLGLRRAGMVATALFAMVPVASLTMNRIPFLADRFSPRGDFADFEGIPALQGLRPVLAEKLYADGLRDLLRQGDIASAPNRRIFAYRTMAGEALIAGVPGFGEMFQFPTFVIKNKYEAVLDYTRSNDDATCRYFPLNPLQPGERLIVLANAGFSEALTACLKPYGVFFPEGFTKVGEVPSVMWRSADDYVKARADGRDAPGVGTPRMRNVGVYLQR</sequence>
<accession>A0A0C2U8F7</accession>
<dbReference type="Proteomes" id="UP000031971">
    <property type="component" value="Unassembled WGS sequence"/>
</dbReference>
<reference evidence="2 3" key="1">
    <citation type="submission" date="2015-01" db="EMBL/GenBank/DDBJ databases">
        <title>Genome Sequence of Magnetospirillum magnetotacticum Strain MS-1.</title>
        <authorList>
            <person name="Marinov G.K."/>
            <person name="Smalley M.D."/>
            <person name="DeSalvo G."/>
        </authorList>
    </citation>
    <scope>NUCLEOTIDE SEQUENCE [LARGE SCALE GENOMIC DNA]</scope>
    <source>
        <strain evidence="2 3">MS-1</strain>
    </source>
</reference>
<evidence type="ECO:0000313" key="3">
    <source>
        <dbReference type="Proteomes" id="UP000031971"/>
    </source>
</evidence>
<name>A0A0C2U8F7_PARME</name>
<feature type="transmembrane region" description="Helical" evidence="1">
    <location>
        <begin position="226"/>
        <end position="245"/>
    </location>
</feature>
<dbReference type="AlphaFoldDB" id="A0A0C2U8F7"/>
<dbReference type="STRING" id="272627.CCC_00848"/>
<feature type="transmembrane region" description="Helical" evidence="1">
    <location>
        <begin position="371"/>
        <end position="394"/>
    </location>
</feature>
<evidence type="ECO:0000256" key="1">
    <source>
        <dbReference type="SAM" id="Phobius"/>
    </source>
</evidence>
<feature type="transmembrane region" description="Helical" evidence="1">
    <location>
        <begin position="184"/>
        <end position="214"/>
    </location>
</feature>
<feature type="transmembrane region" description="Helical" evidence="1">
    <location>
        <begin position="428"/>
        <end position="446"/>
    </location>
</feature>
<organism evidence="2 3">
    <name type="scientific">Paramagnetospirillum magnetotacticum MS-1</name>
    <dbReference type="NCBI Taxonomy" id="272627"/>
    <lineage>
        <taxon>Bacteria</taxon>
        <taxon>Pseudomonadati</taxon>
        <taxon>Pseudomonadota</taxon>
        <taxon>Alphaproteobacteria</taxon>
        <taxon>Rhodospirillales</taxon>
        <taxon>Magnetospirillaceae</taxon>
        <taxon>Paramagnetospirillum</taxon>
    </lineage>
</organism>
<keyword evidence="3" id="KW-1185">Reference proteome</keyword>
<feature type="transmembrane region" description="Helical" evidence="1">
    <location>
        <begin position="400"/>
        <end position="416"/>
    </location>
</feature>
<feature type="transmembrane region" description="Helical" evidence="1">
    <location>
        <begin position="120"/>
        <end position="139"/>
    </location>
</feature>
<keyword evidence="1" id="KW-0472">Membrane</keyword>
<evidence type="ECO:0000313" key="2">
    <source>
        <dbReference type="EMBL" id="KIL97787.1"/>
    </source>
</evidence>
<feature type="transmembrane region" description="Helical" evidence="1">
    <location>
        <begin position="313"/>
        <end position="333"/>
    </location>
</feature>
<protein>
    <submittedName>
        <fullName evidence="2">Permease of the drug/metabolite transporter (DMT) superfamily</fullName>
    </submittedName>
</protein>